<comment type="caution">
    <text evidence="2">The sequence shown here is derived from an EMBL/GenBank/DDBJ whole genome shotgun (WGS) entry which is preliminary data.</text>
</comment>
<name>A0AAE0WXZ2_9PEZI</name>
<dbReference type="EMBL" id="JAUTXT010000001">
    <property type="protein sequence ID" value="KAK3679750.1"/>
    <property type="molecule type" value="Genomic_DNA"/>
</dbReference>
<proteinExistence type="predicted"/>
<feature type="compositionally biased region" description="Acidic residues" evidence="1">
    <location>
        <begin position="122"/>
        <end position="132"/>
    </location>
</feature>
<organism evidence="2 3">
    <name type="scientific">Recurvomyces mirabilis</name>
    <dbReference type="NCBI Taxonomy" id="574656"/>
    <lineage>
        <taxon>Eukaryota</taxon>
        <taxon>Fungi</taxon>
        <taxon>Dikarya</taxon>
        <taxon>Ascomycota</taxon>
        <taxon>Pezizomycotina</taxon>
        <taxon>Dothideomycetes</taxon>
        <taxon>Dothideomycetidae</taxon>
        <taxon>Mycosphaerellales</taxon>
        <taxon>Teratosphaeriaceae</taxon>
        <taxon>Recurvomyces</taxon>
    </lineage>
</organism>
<protein>
    <submittedName>
        <fullName evidence="2">Uncharacterized protein</fullName>
    </submittedName>
</protein>
<accession>A0AAE0WXZ2</accession>
<evidence type="ECO:0000313" key="3">
    <source>
        <dbReference type="Proteomes" id="UP001274830"/>
    </source>
</evidence>
<sequence>MAVCGSLLALDEADPDKPSFYFTLQALTIHPGATPIYSAQRRWWPPKRLGENVASQHVLFHHDGETTERSDADMNELEHYKEFSVYHSHGVFWLYPGDASAEQVGDGRDGHGRLPPTNADANSDDDTEEDNPDWAMLNFELLPSRSSYASTNTRQRRLPLRRRHQLWPDQLLPDPHQAEAEAASYTSNPEHGGLNGELPVLLGLMAMALPQQHMFAMLPDCIANPWLVPHLPRGTGWQDKRGVIISVYYDQAETSEGDLRSYEEGQGGSILP</sequence>
<feature type="region of interest" description="Disordered" evidence="1">
    <location>
        <begin position="103"/>
        <end position="132"/>
    </location>
</feature>
<dbReference type="AlphaFoldDB" id="A0AAE0WXZ2"/>
<evidence type="ECO:0000256" key="1">
    <source>
        <dbReference type="SAM" id="MobiDB-lite"/>
    </source>
</evidence>
<reference evidence="2" key="1">
    <citation type="submission" date="2023-07" db="EMBL/GenBank/DDBJ databases">
        <title>Black Yeasts Isolated from many extreme environments.</title>
        <authorList>
            <person name="Coleine C."/>
            <person name="Stajich J.E."/>
            <person name="Selbmann L."/>
        </authorList>
    </citation>
    <scope>NUCLEOTIDE SEQUENCE</scope>
    <source>
        <strain evidence="2">CCFEE 5485</strain>
    </source>
</reference>
<dbReference type="Proteomes" id="UP001274830">
    <property type="component" value="Unassembled WGS sequence"/>
</dbReference>
<gene>
    <name evidence="2" type="ORF">LTR78_000126</name>
</gene>
<keyword evidence="3" id="KW-1185">Reference proteome</keyword>
<evidence type="ECO:0000313" key="2">
    <source>
        <dbReference type="EMBL" id="KAK3679750.1"/>
    </source>
</evidence>